<evidence type="ECO:0000259" key="9">
    <source>
        <dbReference type="Pfam" id="PF02771"/>
    </source>
</evidence>
<dbReference type="PROSITE" id="PS00073">
    <property type="entry name" value="ACYL_COA_DH_2"/>
    <property type="match status" value="1"/>
</dbReference>
<organism evidence="10">
    <name type="scientific">Desulfobacca acetoxidans</name>
    <dbReference type="NCBI Taxonomy" id="60893"/>
    <lineage>
        <taxon>Bacteria</taxon>
        <taxon>Pseudomonadati</taxon>
        <taxon>Thermodesulfobacteriota</taxon>
        <taxon>Desulfobaccia</taxon>
        <taxon>Desulfobaccales</taxon>
        <taxon>Desulfobaccaceae</taxon>
        <taxon>Desulfobacca</taxon>
    </lineage>
</organism>
<dbReference type="GO" id="GO:0050660">
    <property type="term" value="F:flavin adenine dinucleotide binding"/>
    <property type="evidence" value="ECO:0007669"/>
    <property type="project" value="InterPro"/>
</dbReference>
<dbReference type="InterPro" id="IPR009075">
    <property type="entry name" value="AcylCo_DH/oxidase_C"/>
</dbReference>
<feature type="domain" description="Acyl-CoA dehydrogenase/oxidase C-terminal" evidence="7">
    <location>
        <begin position="228"/>
        <end position="376"/>
    </location>
</feature>
<evidence type="ECO:0000256" key="5">
    <source>
        <dbReference type="ARBA" id="ARBA00022827"/>
    </source>
</evidence>
<evidence type="ECO:0000259" key="7">
    <source>
        <dbReference type="Pfam" id="PF00441"/>
    </source>
</evidence>
<name>A0A7C3WTF2_9BACT</name>
<keyword evidence="6" id="KW-0560">Oxidoreductase</keyword>
<dbReference type="InterPro" id="IPR013786">
    <property type="entry name" value="AcylCoA_DH/ox_N"/>
</dbReference>
<keyword evidence="5 6" id="KW-0274">FAD</keyword>
<dbReference type="Gene3D" id="1.10.540.10">
    <property type="entry name" value="Acyl-CoA dehydrogenase/oxidase, N-terminal domain"/>
    <property type="match status" value="1"/>
</dbReference>
<gene>
    <name evidence="10" type="ORF">ENV62_06450</name>
</gene>
<keyword evidence="4 6" id="KW-0285">Flavoprotein</keyword>
<evidence type="ECO:0000256" key="2">
    <source>
        <dbReference type="ARBA" id="ARBA00009347"/>
    </source>
</evidence>
<dbReference type="PANTHER" id="PTHR43884">
    <property type="entry name" value="ACYL-COA DEHYDROGENASE"/>
    <property type="match status" value="1"/>
</dbReference>
<feature type="domain" description="Acyl-CoA dehydrogenase/oxidase N-terminal" evidence="9">
    <location>
        <begin position="6"/>
        <end position="117"/>
    </location>
</feature>
<evidence type="ECO:0000259" key="8">
    <source>
        <dbReference type="Pfam" id="PF02770"/>
    </source>
</evidence>
<protein>
    <submittedName>
        <fullName evidence="10">Acyl-CoA dehydrogenase</fullName>
    </submittedName>
</protein>
<comment type="similarity">
    <text evidence="2 6">Belongs to the acyl-CoA dehydrogenase family.</text>
</comment>
<comment type="caution">
    <text evidence="10">The sequence shown here is derived from an EMBL/GenBank/DDBJ whole genome shotgun (WGS) entry which is preliminary data.</text>
</comment>
<reference evidence="10" key="1">
    <citation type="journal article" date="2020" name="mSystems">
        <title>Genome- and Community-Level Interaction Insights into Carbon Utilization and Element Cycling Functions of Hydrothermarchaeota in Hydrothermal Sediment.</title>
        <authorList>
            <person name="Zhou Z."/>
            <person name="Liu Y."/>
            <person name="Xu W."/>
            <person name="Pan J."/>
            <person name="Luo Z.H."/>
            <person name="Li M."/>
        </authorList>
    </citation>
    <scope>NUCLEOTIDE SEQUENCE [LARGE SCALE GENOMIC DNA]</scope>
    <source>
        <strain evidence="10">SpSt-776</strain>
    </source>
</reference>
<evidence type="ECO:0000313" key="10">
    <source>
        <dbReference type="EMBL" id="HGB14857.1"/>
    </source>
</evidence>
<dbReference type="InterPro" id="IPR009100">
    <property type="entry name" value="AcylCoA_DH/oxidase_NM_dom_sf"/>
</dbReference>
<comment type="subunit">
    <text evidence="3">Homotetramer.</text>
</comment>
<dbReference type="GO" id="GO:0003995">
    <property type="term" value="F:acyl-CoA dehydrogenase activity"/>
    <property type="evidence" value="ECO:0007669"/>
    <property type="project" value="InterPro"/>
</dbReference>
<dbReference type="InterPro" id="IPR006089">
    <property type="entry name" value="Acyl-CoA_DH_CS"/>
</dbReference>
<evidence type="ECO:0000256" key="3">
    <source>
        <dbReference type="ARBA" id="ARBA00011881"/>
    </source>
</evidence>
<dbReference type="InterPro" id="IPR006091">
    <property type="entry name" value="Acyl-CoA_Oxase/DH_mid-dom"/>
</dbReference>
<dbReference type="SUPFAM" id="SSF56645">
    <property type="entry name" value="Acyl-CoA dehydrogenase NM domain-like"/>
    <property type="match status" value="1"/>
</dbReference>
<evidence type="ECO:0000256" key="6">
    <source>
        <dbReference type="RuleBase" id="RU362125"/>
    </source>
</evidence>
<dbReference type="InterPro" id="IPR036250">
    <property type="entry name" value="AcylCo_DH-like_C"/>
</dbReference>
<accession>A0A7C3WTF2</accession>
<feature type="domain" description="Acyl-CoA oxidase/dehydrogenase middle" evidence="8">
    <location>
        <begin position="121"/>
        <end position="216"/>
    </location>
</feature>
<dbReference type="Pfam" id="PF02770">
    <property type="entry name" value="Acyl-CoA_dh_M"/>
    <property type="match status" value="1"/>
</dbReference>
<evidence type="ECO:0000256" key="4">
    <source>
        <dbReference type="ARBA" id="ARBA00022630"/>
    </source>
</evidence>
<dbReference type="Gene3D" id="2.40.110.10">
    <property type="entry name" value="Butyryl-CoA Dehydrogenase, subunit A, domain 2"/>
    <property type="match status" value="1"/>
</dbReference>
<dbReference type="InterPro" id="IPR037069">
    <property type="entry name" value="AcylCoA_DH/ox_N_sf"/>
</dbReference>
<dbReference type="SUPFAM" id="SSF47203">
    <property type="entry name" value="Acyl-CoA dehydrogenase C-terminal domain-like"/>
    <property type="match status" value="1"/>
</dbReference>
<dbReference type="PIRSF" id="PIRSF016578">
    <property type="entry name" value="HsaA"/>
    <property type="match status" value="1"/>
</dbReference>
<dbReference type="AlphaFoldDB" id="A0A7C3WTF2"/>
<dbReference type="Pfam" id="PF02771">
    <property type="entry name" value="Acyl-CoA_dh_N"/>
    <property type="match status" value="1"/>
</dbReference>
<dbReference type="PANTHER" id="PTHR43884:SF12">
    <property type="entry name" value="ISOVALERYL-COA DEHYDROGENASE, MITOCHONDRIAL-RELATED"/>
    <property type="match status" value="1"/>
</dbReference>
<dbReference type="Pfam" id="PF00441">
    <property type="entry name" value="Acyl-CoA_dh_1"/>
    <property type="match status" value="1"/>
</dbReference>
<dbReference type="InterPro" id="IPR046373">
    <property type="entry name" value="Acyl-CoA_Oxase/DH_mid-dom_sf"/>
</dbReference>
<sequence length="379" mass="40807">MDFTLTPGQKTVQEKARQAAAAVKAKAAFLDREELFPGEILKEWAEAGFFGLSLPKEYGGGGHDYVTYCLAQMELTQACPSAALILHLNHSLFGLALAQFGTPEQKRQFLPPVARGEIFTCFALTEPEAGSDPSRLQTTAVPAGPDWLLTGRKNFVTSADRARYGLVAALTDPGQGPKGISAFIVDLNTLGVKRGPVEEKMSLTGAVSAALEFHEVRVAKDGLLGELNHGLKIFLATLDGARVGAAAQAVGLGRAVLGHALEHARRRVQFGQPLAQFQNIQWKLADMATDLEAAALLTLKAAWLKDQRQPYTTAAAMAKRFATDAAMAAALEGVQILGGYGVLKDYPLERYFRDAKAGQIYEGTNEIMRLLIARELIKG</sequence>
<dbReference type="EMBL" id="DTHB01000043">
    <property type="protein sequence ID" value="HGB14857.1"/>
    <property type="molecule type" value="Genomic_DNA"/>
</dbReference>
<dbReference type="Gene3D" id="1.20.140.10">
    <property type="entry name" value="Butyryl-CoA Dehydrogenase, subunit A, domain 3"/>
    <property type="match status" value="1"/>
</dbReference>
<proteinExistence type="inferred from homology"/>
<evidence type="ECO:0000256" key="1">
    <source>
        <dbReference type="ARBA" id="ARBA00001974"/>
    </source>
</evidence>
<dbReference type="FunFam" id="1.20.140.10:FF:000004">
    <property type="entry name" value="Acyl-CoA dehydrogenase FadE25"/>
    <property type="match status" value="1"/>
</dbReference>
<comment type="cofactor">
    <cofactor evidence="1 6">
        <name>FAD</name>
        <dbReference type="ChEBI" id="CHEBI:57692"/>
    </cofactor>
</comment>